<comment type="caution">
    <text evidence="9">The sequence shown here is derived from an EMBL/GenBank/DDBJ whole genome shotgun (WGS) entry which is preliminary data.</text>
</comment>
<feature type="transmembrane region" description="Helical" evidence="7">
    <location>
        <begin position="173"/>
        <end position="191"/>
    </location>
</feature>
<dbReference type="Proteomes" id="UP001597560">
    <property type="component" value="Unassembled WGS sequence"/>
</dbReference>
<protein>
    <submittedName>
        <fullName evidence="9">DedA family protein</fullName>
    </submittedName>
</protein>
<evidence type="ECO:0000256" key="1">
    <source>
        <dbReference type="ARBA" id="ARBA00004651"/>
    </source>
</evidence>
<dbReference type="Pfam" id="PF09335">
    <property type="entry name" value="VTT_dom"/>
    <property type="match status" value="1"/>
</dbReference>
<keyword evidence="10" id="KW-1185">Reference proteome</keyword>
<comment type="similarity">
    <text evidence="2 7">Belongs to the DedA family.</text>
</comment>
<keyword evidence="4 7" id="KW-0812">Transmembrane</keyword>
<evidence type="ECO:0000256" key="7">
    <source>
        <dbReference type="RuleBase" id="RU367016"/>
    </source>
</evidence>
<reference evidence="10" key="1">
    <citation type="journal article" date="2019" name="Int. J. Syst. Evol. Microbiol.">
        <title>The Global Catalogue of Microorganisms (GCM) 10K type strain sequencing project: providing services to taxonomists for standard genome sequencing and annotation.</title>
        <authorList>
            <consortium name="The Broad Institute Genomics Platform"/>
            <consortium name="The Broad Institute Genome Sequencing Center for Infectious Disease"/>
            <person name="Wu L."/>
            <person name="Ma J."/>
        </authorList>
    </citation>
    <scope>NUCLEOTIDE SEQUENCE [LARGE SCALE GENOMIC DNA]</scope>
    <source>
        <strain evidence="10">KCTC 23098</strain>
    </source>
</reference>
<evidence type="ECO:0000313" key="9">
    <source>
        <dbReference type="EMBL" id="MFD2962608.1"/>
    </source>
</evidence>
<feature type="domain" description="VTT" evidence="8">
    <location>
        <begin position="33"/>
        <end position="159"/>
    </location>
</feature>
<dbReference type="EMBL" id="JBHUPA010000007">
    <property type="protein sequence ID" value="MFD2962608.1"/>
    <property type="molecule type" value="Genomic_DNA"/>
</dbReference>
<keyword evidence="6 7" id="KW-0472">Membrane</keyword>
<organism evidence="9 10">
    <name type="scientific">Olivibacter jilunii</name>
    <dbReference type="NCBI Taxonomy" id="985016"/>
    <lineage>
        <taxon>Bacteria</taxon>
        <taxon>Pseudomonadati</taxon>
        <taxon>Bacteroidota</taxon>
        <taxon>Sphingobacteriia</taxon>
        <taxon>Sphingobacteriales</taxon>
        <taxon>Sphingobacteriaceae</taxon>
        <taxon>Olivibacter</taxon>
    </lineage>
</organism>
<evidence type="ECO:0000256" key="2">
    <source>
        <dbReference type="ARBA" id="ARBA00010792"/>
    </source>
</evidence>
<dbReference type="PANTHER" id="PTHR30353">
    <property type="entry name" value="INNER MEMBRANE PROTEIN DEDA-RELATED"/>
    <property type="match status" value="1"/>
</dbReference>
<sequence length="197" mass="21864">MFDTEALLNQGGLLFLIFSVYGQIGLIFLFFLPSGGFMFTAGVLIAAGRYHYDLPTLCMLLTIAAIAGNITGYIFGKKIAPYLHTRQDSRFFKQTYLISTQRFFQKHGSLAIAVALFFPVVRTFVPIVAGITKVHFNKFLLYAAVGSLFYVVGFSLTGYLIGKVPMLKPYLNYITIGLILLLTSPVLVRLVKIVKNA</sequence>
<dbReference type="PANTHER" id="PTHR30353:SF0">
    <property type="entry name" value="TRANSMEMBRANE PROTEIN"/>
    <property type="match status" value="1"/>
</dbReference>
<evidence type="ECO:0000259" key="8">
    <source>
        <dbReference type="Pfam" id="PF09335"/>
    </source>
</evidence>
<feature type="transmembrane region" description="Helical" evidence="7">
    <location>
        <begin position="139"/>
        <end position="161"/>
    </location>
</feature>
<feature type="transmembrane region" description="Helical" evidence="7">
    <location>
        <begin position="110"/>
        <end position="132"/>
    </location>
</feature>
<dbReference type="InterPro" id="IPR032816">
    <property type="entry name" value="VTT_dom"/>
</dbReference>
<accession>A0ABW6B234</accession>
<gene>
    <name evidence="9" type="ORF">ACFS6J_12480</name>
</gene>
<comment type="subcellular location">
    <subcellularLocation>
        <location evidence="1 7">Cell membrane</location>
        <topology evidence="1 7">Multi-pass membrane protein</topology>
    </subcellularLocation>
</comment>
<evidence type="ECO:0000256" key="3">
    <source>
        <dbReference type="ARBA" id="ARBA00022475"/>
    </source>
</evidence>
<keyword evidence="3 7" id="KW-1003">Cell membrane</keyword>
<dbReference type="RefSeq" id="WP_377610853.1">
    <property type="nucleotide sequence ID" value="NZ_JBHUPA010000007.1"/>
</dbReference>
<proteinExistence type="inferred from homology"/>
<feature type="transmembrane region" description="Helical" evidence="7">
    <location>
        <begin position="57"/>
        <end position="76"/>
    </location>
</feature>
<dbReference type="InterPro" id="IPR032818">
    <property type="entry name" value="DedA-like"/>
</dbReference>
<evidence type="ECO:0000256" key="5">
    <source>
        <dbReference type="ARBA" id="ARBA00022989"/>
    </source>
</evidence>
<evidence type="ECO:0000256" key="6">
    <source>
        <dbReference type="ARBA" id="ARBA00023136"/>
    </source>
</evidence>
<name>A0ABW6B234_9SPHI</name>
<keyword evidence="5 7" id="KW-1133">Transmembrane helix</keyword>
<evidence type="ECO:0000256" key="4">
    <source>
        <dbReference type="ARBA" id="ARBA00022692"/>
    </source>
</evidence>
<evidence type="ECO:0000313" key="10">
    <source>
        <dbReference type="Proteomes" id="UP001597560"/>
    </source>
</evidence>
<feature type="transmembrane region" description="Helical" evidence="7">
    <location>
        <begin position="12"/>
        <end position="45"/>
    </location>
</feature>